<reference evidence="5" key="1">
    <citation type="journal article" date="2016" name="Nature">
        <title>The genome of the seagrass Zostera marina reveals angiosperm adaptation to the sea.</title>
        <authorList>
            <person name="Olsen J.L."/>
            <person name="Rouze P."/>
            <person name="Verhelst B."/>
            <person name="Lin Y.-C."/>
            <person name="Bayer T."/>
            <person name="Collen J."/>
            <person name="Dattolo E."/>
            <person name="De Paoli E."/>
            <person name="Dittami S."/>
            <person name="Maumus F."/>
            <person name="Michel G."/>
            <person name="Kersting A."/>
            <person name="Lauritano C."/>
            <person name="Lohaus R."/>
            <person name="Toepel M."/>
            <person name="Tonon T."/>
            <person name="Vanneste K."/>
            <person name="Amirebrahimi M."/>
            <person name="Brakel J."/>
            <person name="Bostroem C."/>
            <person name="Chovatia M."/>
            <person name="Grimwood J."/>
            <person name="Jenkins J.W."/>
            <person name="Jueterbock A."/>
            <person name="Mraz A."/>
            <person name="Stam W.T."/>
            <person name="Tice H."/>
            <person name="Bornberg-Bauer E."/>
            <person name="Green P.J."/>
            <person name="Pearson G.A."/>
            <person name="Procaccini G."/>
            <person name="Duarte C.M."/>
            <person name="Schmutz J."/>
            <person name="Reusch T.B.H."/>
            <person name="Van de Peer Y."/>
        </authorList>
    </citation>
    <scope>NUCLEOTIDE SEQUENCE [LARGE SCALE GENOMIC DNA]</scope>
    <source>
        <strain evidence="5">cv. Finnish</strain>
    </source>
</reference>
<dbReference type="PANTHER" id="PTHR23120:SF0">
    <property type="entry name" value="MAESTRO HEAT-LIKE REPEAT FAMILY MEMBER 1"/>
    <property type="match status" value="1"/>
</dbReference>
<name>A0A0K9P1G6_ZOSMR</name>
<dbReference type="Gene3D" id="1.25.10.10">
    <property type="entry name" value="Leucine-rich Repeat Variant"/>
    <property type="match status" value="1"/>
</dbReference>
<protein>
    <submittedName>
        <fullName evidence="4">HEAT repeat-containing protein 7A</fullName>
    </submittedName>
</protein>
<accession>A0A0K9P1G6</accession>
<keyword evidence="5" id="KW-1185">Reference proteome</keyword>
<evidence type="ECO:0000259" key="3">
    <source>
        <dbReference type="Pfam" id="PF23221"/>
    </source>
</evidence>
<dbReference type="InterPro" id="IPR016024">
    <property type="entry name" value="ARM-type_fold"/>
</dbReference>
<dbReference type="InterPro" id="IPR011989">
    <property type="entry name" value="ARM-like"/>
</dbReference>
<dbReference type="InterPro" id="IPR055408">
    <property type="entry name" value="HEAT_MROH2B-like"/>
</dbReference>
<dbReference type="AlphaFoldDB" id="A0A0K9P1G6"/>
<evidence type="ECO:0000259" key="2">
    <source>
        <dbReference type="Pfam" id="PF23210"/>
    </source>
</evidence>
<feature type="domain" description="MROH2B-like N-terminal HEAT-repeats" evidence="3">
    <location>
        <begin position="36"/>
        <end position="249"/>
    </location>
</feature>
<evidence type="ECO:0000256" key="1">
    <source>
        <dbReference type="ARBA" id="ARBA00022737"/>
    </source>
</evidence>
<sequence length="527" mass="58780">MASTTVSLPAHAAVDVLVNLLADDSLIVRKASLNALKEIAPMDPQLVLQYCSQVSRGGRRRFGNMAGVFQVMACAVKAIEKSEIDLSLMEKLIKIATSEMITSKVFNADWQRAATSLLVSIGSHVPDLMMEEIFLHLSGPAIPSMVQILGDFAIAEALQFTPRLKDVLLQLLPILGNVRDIHKPIFANAFRCWCEAVWQCRVDFNYDPLLDTDVMSFLNSVFELLLRSWATSRDMKVRLSSVEALGQMVGLVTRNQIKAALPRLIPATLDLCKKDQEYALLSICSLKNLLDASLLSESGPPLLDFEDLTNILQTLLPIACINIVAGDHSIFSLRMKTYNEVQHCFLVIGSVYSEDLLFFLQNKCHSKDELSIVGALCVLKHLLPRLCEAWHNKMSMIIDVVKLLLEEENFNIRMAISELLVVMASHCYLTGSSGELFIEYLISHCALSDEEINGFKMSNKVIRKTGSFQPFQFKKPKIEPTSPGALRTVCEKGLLLLTVTIPEIEHILWPFILKMIIPRKYTGAVAT</sequence>
<dbReference type="InterPro" id="IPR045206">
    <property type="entry name" value="Maestro_heat-like_prot"/>
</dbReference>
<feature type="non-terminal residue" evidence="4">
    <location>
        <position position="527"/>
    </location>
</feature>
<dbReference type="Pfam" id="PF23221">
    <property type="entry name" value="HEAT_MROH2B_1st"/>
    <property type="match status" value="1"/>
</dbReference>
<comment type="caution">
    <text evidence="4">The sequence shown here is derived from an EMBL/GenBank/DDBJ whole genome shotgun (WGS) entry which is preliminary data.</text>
</comment>
<keyword evidence="1" id="KW-0677">Repeat</keyword>
<proteinExistence type="predicted"/>
<dbReference type="EMBL" id="LFYR01001305">
    <property type="protein sequence ID" value="KMZ62901.1"/>
    <property type="molecule type" value="Genomic_DNA"/>
</dbReference>
<dbReference type="Pfam" id="PF23210">
    <property type="entry name" value="HEAT_Maestro_2"/>
    <property type="match status" value="1"/>
</dbReference>
<dbReference type="PANTHER" id="PTHR23120">
    <property type="entry name" value="MAESTRO-RELATED HEAT DOMAIN-CONTAINING"/>
    <property type="match status" value="1"/>
</dbReference>
<feature type="domain" description="MROH2B-like HEAT-repeats" evidence="2">
    <location>
        <begin position="254"/>
        <end position="525"/>
    </location>
</feature>
<gene>
    <name evidence="4" type="ORF">ZOSMA_43G00830</name>
</gene>
<evidence type="ECO:0000313" key="4">
    <source>
        <dbReference type="EMBL" id="KMZ62901.1"/>
    </source>
</evidence>
<evidence type="ECO:0000313" key="5">
    <source>
        <dbReference type="Proteomes" id="UP000036987"/>
    </source>
</evidence>
<organism evidence="4 5">
    <name type="scientific">Zostera marina</name>
    <name type="common">Eelgrass</name>
    <dbReference type="NCBI Taxonomy" id="29655"/>
    <lineage>
        <taxon>Eukaryota</taxon>
        <taxon>Viridiplantae</taxon>
        <taxon>Streptophyta</taxon>
        <taxon>Embryophyta</taxon>
        <taxon>Tracheophyta</taxon>
        <taxon>Spermatophyta</taxon>
        <taxon>Magnoliopsida</taxon>
        <taxon>Liliopsida</taxon>
        <taxon>Zosteraceae</taxon>
        <taxon>Zostera</taxon>
    </lineage>
</organism>
<dbReference type="OrthoDB" id="1884734at2759"/>
<dbReference type="Proteomes" id="UP000036987">
    <property type="component" value="Unassembled WGS sequence"/>
</dbReference>
<dbReference type="InterPro" id="IPR056282">
    <property type="entry name" value="MROH2B-like_N_HEAT"/>
</dbReference>
<dbReference type="SUPFAM" id="SSF48371">
    <property type="entry name" value="ARM repeat"/>
    <property type="match status" value="1"/>
</dbReference>